<dbReference type="AlphaFoldDB" id="A0A803M8M6"/>
<accession>A0A803M8M6</accession>
<feature type="signal peptide" evidence="1">
    <location>
        <begin position="1"/>
        <end position="23"/>
    </location>
</feature>
<proteinExistence type="predicted"/>
<dbReference type="EnsemblPlants" id="AUR62025252-RA">
    <property type="protein sequence ID" value="AUR62025252-RA:cds"/>
    <property type="gene ID" value="AUR62025252"/>
</dbReference>
<evidence type="ECO:0000313" key="2">
    <source>
        <dbReference type="EnsemblPlants" id="AUR62025252-RA:cds"/>
    </source>
</evidence>
<organism evidence="2 3">
    <name type="scientific">Chenopodium quinoa</name>
    <name type="common">Quinoa</name>
    <dbReference type="NCBI Taxonomy" id="63459"/>
    <lineage>
        <taxon>Eukaryota</taxon>
        <taxon>Viridiplantae</taxon>
        <taxon>Streptophyta</taxon>
        <taxon>Embryophyta</taxon>
        <taxon>Tracheophyta</taxon>
        <taxon>Spermatophyta</taxon>
        <taxon>Magnoliopsida</taxon>
        <taxon>eudicotyledons</taxon>
        <taxon>Gunneridae</taxon>
        <taxon>Pentapetalae</taxon>
        <taxon>Caryophyllales</taxon>
        <taxon>Chenopodiaceae</taxon>
        <taxon>Chenopodioideae</taxon>
        <taxon>Atripliceae</taxon>
        <taxon>Chenopodium</taxon>
    </lineage>
</organism>
<evidence type="ECO:0000313" key="3">
    <source>
        <dbReference type="Proteomes" id="UP000596660"/>
    </source>
</evidence>
<name>A0A803M8M6_CHEQI</name>
<reference evidence="2" key="2">
    <citation type="submission" date="2021-03" db="UniProtKB">
        <authorList>
            <consortium name="EnsemblPlants"/>
        </authorList>
    </citation>
    <scope>IDENTIFICATION</scope>
</reference>
<reference evidence="2" key="1">
    <citation type="journal article" date="2017" name="Nature">
        <title>The genome of Chenopodium quinoa.</title>
        <authorList>
            <person name="Jarvis D.E."/>
            <person name="Ho Y.S."/>
            <person name="Lightfoot D.J."/>
            <person name="Schmoeckel S.M."/>
            <person name="Li B."/>
            <person name="Borm T.J.A."/>
            <person name="Ohyanagi H."/>
            <person name="Mineta K."/>
            <person name="Michell C.T."/>
            <person name="Saber N."/>
            <person name="Kharbatia N.M."/>
            <person name="Rupper R.R."/>
            <person name="Sharp A.R."/>
            <person name="Dally N."/>
            <person name="Boughton B.A."/>
            <person name="Woo Y.H."/>
            <person name="Gao G."/>
            <person name="Schijlen E.G.W.M."/>
            <person name="Guo X."/>
            <person name="Momin A.A."/>
            <person name="Negrao S."/>
            <person name="Al-Babili S."/>
            <person name="Gehring C."/>
            <person name="Roessner U."/>
            <person name="Jung C."/>
            <person name="Murphy K."/>
            <person name="Arold S.T."/>
            <person name="Gojobori T."/>
            <person name="van der Linden C.G."/>
            <person name="van Loo E.N."/>
            <person name="Jellen E.N."/>
            <person name="Maughan P.J."/>
            <person name="Tester M."/>
        </authorList>
    </citation>
    <scope>NUCLEOTIDE SEQUENCE [LARGE SCALE GENOMIC DNA]</scope>
    <source>
        <strain evidence="2">cv. PI 614886</strain>
    </source>
</reference>
<feature type="chain" id="PRO_5031467143" evidence="1">
    <location>
        <begin position="24"/>
        <end position="70"/>
    </location>
</feature>
<keyword evidence="1" id="KW-0732">Signal</keyword>
<protein>
    <submittedName>
        <fullName evidence="2">Uncharacterized protein</fullName>
    </submittedName>
</protein>
<evidence type="ECO:0000256" key="1">
    <source>
        <dbReference type="SAM" id="SignalP"/>
    </source>
</evidence>
<keyword evidence="3" id="KW-1185">Reference proteome</keyword>
<dbReference type="Proteomes" id="UP000596660">
    <property type="component" value="Unplaced"/>
</dbReference>
<sequence>MAASAPTFSLLLLVAAAIISCFATTTLSSTFTDENPIRLVSDGLQDIESSIFSLLGNSRHALSFARFIHR</sequence>
<dbReference type="Gramene" id="AUR62025252-RA">
    <property type="protein sequence ID" value="AUR62025252-RA:cds"/>
    <property type="gene ID" value="AUR62025252"/>
</dbReference>